<protein>
    <submittedName>
        <fullName evidence="1">Uncharacterized protein</fullName>
    </submittedName>
</protein>
<name>A0A556QP82_9BACT</name>
<reference evidence="1 2" key="1">
    <citation type="submission" date="2019-07" db="EMBL/GenBank/DDBJ databases">
        <title>Description of 53C-WASEF.</title>
        <authorList>
            <person name="Pitt A."/>
            <person name="Hahn M.W."/>
        </authorList>
    </citation>
    <scope>NUCLEOTIDE SEQUENCE [LARGE SCALE GENOMIC DNA]</scope>
    <source>
        <strain evidence="1 2">53C-WASEF</strain>
    </source>
</reference>
<dbReference type="AlphaFoldDB" id="A0A556QP82"/>
<evidence type="ECO:0000313" key="2">
    <source>
        <dbReference type="Proteomes" id="UP000315648"/>
    </source>
</evidence>
<dbReference type="Proteomes" id="UP000315648">
    <property type="component" value="Unassembled WGS sequence"/>
</dbReference>
<sequence>MNDSILPVYAQAVDELTLQTYDRGLYGKALCDAEGDESRARSYYIKARVAHLNQQLAQQQRNLETQQHLQRIAAWNGNRIRVRRRRTSDHAPKPAITFWKGGQSSFSIHRACDPLVNLFLKWTTF</sequence>
<evidence type="ECO:0000313" key="1">
    <source>
        <dbReference type="EMBL" id="TSJ78453.1"/>
    </source>
</evidence>
<proteinExistence type="predicted"/>
<dbReference type="RefSeq" id="WP_144228794.1">
    <property type="nucleotide sequence ID" value="NZ_CBCRVV010000021.1"/>
</dbReference>
<dbReference type="EMBL" id="VMBG01000001">
    <property type="protein sequence ID" value="TSJ78453.1"/>
    <property type="molecule type" value="Genomic_DNA"/>
</dbReference>
<accession>A0A556QP82</accession>
<keyword evidence="2" id="KW-1185">Reference proteome</keyword>
<comment type="caution">
    <text evidence="1">The sequence shown here is derived from an EMBL/GenBank/DDBJ whole genome shotgun (WGS) entry which is preliminary data.</text>
</comment>
<gene>
    <name evidence="1" type="ORF">FPL22_03900</name>
</gene>
<organism evidence="1 2">
    <name type="scientific">Rariglobus hedericola</name>
    <dbReference type="NCBI Taxonomy" id="2597822"/>
    <lineage>
        <taxon>Bacteria</taxon>
        <taxon>Pseudomonadati</taxon>
        <taxon>Verrucomicrobiota</taxon>
        <taxon>Opitutia</taxon>
        <taxon>Opitutales</taxon>
        <taxon>Opitutaceae</taxon>
        <taxon>Rariglobus</taxon>
    </lineage>
</organism>